<accession>A0A0P0RJ23</accession>
<sequence>MFGTASMQLTLQDGWMLTNVSANGDNSKLADVMTTVFQAIAGGGSGGATTAAGAATGKAKGGAPGAAPTGQPVDRILAPGLYAFDYSVNQSRVQSVCAVAYFDSNGSSHPTTTKDPGACGPDVSRPQASPYVNQATQSR</sequence>
<evidence type="ECO:0000313" key="3">
    <source>
        <dbReference type="Proteomes" id="UP000019146"/>
    </source>
</evidence>
<dbReference type="Proteomes" id="UP000019146">
    <property type="component" value="Chromosome 2"/>
</dbReference>
<feature type="region of interest" description="Disordered" evidence="1">
    <location>
        <begin position="46"/>
        <end position="69"/>
    </location>
</feature>
<dbReference type="KEGG" id="bcai:K788_0009206"/>
<gene>
    <name evidence="2" type="ORF">K788_0009206</name>
</gene>
<feature type="compositionally biased region" description="Low complexity" evidence="1">
    <location>
        <begin position="48"/>
        <end position="58"/>
    </location>
</feature>
<evidence type="ECO:0000313" key="2">
    <source>
        <dbReference type="EMBL" id="ALL68574.1"/>
    </source>
</evidence>
<dbReference type="AlphaFoldDB" id="A0A0P0RJ23"/>
<proteinExistence type="predicted"/>
<feature type="compositionally biased region" description="Polar residues" evidence="1">
    <location>
        <begin position="126"/>
        <end position="139"/>
    </location>
</feature>
<protein>
    <submittedName>
        <fullName evidence="2">Zinc finger mynd domain-containing protein</fullName>
    </submittedName>
</protein>
<organism evidence="2 3">
    <name type="scientific">Paraburkholderia caribensis MBA4</name>
    <dbReference type="NCBI Taxonomy" id="1323664"/>
    <lineage>
        <taxon>Bacteria</taxon>
        <taxon>Pseudomonadati</taxon>
        <taxon>Pseudomonadota</taxon>
        <taxon>Betaproteobacteria</taxon>
        <taxon>Burkholderiales</taxon>
        <taxon>Burkholderiaceae</taxon>
        <taxon>Paraburkholderia</taxon>
    </lineage>
</organism>
<dbReference type="EMBL" id="CP012747">
    <property type="protein sequence ID" value="ALL68574.1"/>
    <property type="molecule type" value="Genomic_DNA"/>
</dbReference>
<reference evidence="2 3" key="1">
    <citation type="journal article" date="2014" name="Genome Announc.">
        <title>Draft Genome Sequence of the Haloacid-Degrading Burkholderia caribensis Strain MBA4.</title>
        <authorList>
            <person name="Pan Y."/>
            <person name="Kong K.F."/>
            <person name="Tsang J.S."/>
        </authorList>
    </citation>
    <scope>NUCLEOTIDE SEQUENCE [LARGE SCALE GENOMIC DNA]</scope>
    <source>
        <strain evidence="2 3">MBA4</strain>
    </source>
</reference>
<feature type="region of interest" description="Disordered" evidence="1">
    <location>
        <begin position="105"/>
        <end position="139"/>
    </location>
</feature>
<name>A0A0P0RJ23_9BURK</name>
<feature type="compositionally biased region" description="Polar residues" evidence="1">
    <location>
        <begin position="105"/>
        <end position="114"/>
    </location>
</feature>
<evidence type="ECO:0000256" key="1">
    <source>
        <dbReference type="SAM" id="MobiDB-lite"/>
    </source>
</evidence>